<protein>
    <recommendedName>
        <fullName evidence="4">Outer membrane protein beta-barrel domain-containing protein</fullName>
    </recommendedName>
</protein>
<evidence type="ECO:0000256" key="1">
    <source>
        <dbReference type="ARBA" id="ARBA00004370"/>
    </source>
</evidence>
<evidence type="ECO:0000259" key="4">
    <source>
        <dbReference type="Pfam" id="PF13505"/>
    </source>
</evidence>
<gene>
    <name evidence="5" type="ORF">MNBD_ALPHA08-109</name>
</gene>
<name>A0A3B0RNZ3_9ZZZZ</name>
<evidence type="ECO:0000313" key="5">
    <source>
        <dbReference type="EMBL" id="VAV95010.1"/>
    </source>
</evidence>
<dbReference type="GO" id="GO:0016020">
    <property type="term" value="C:membrane"/>
    <property type="evidence" value="ECO:0007669"/>
    <property type="project" value="UniProtKB-SubCell"/>
</dbReference>
<comment type="subcellular location">
    <subcellularLocation>
        <location evidence="1">Membrane</location>
    </subcellularLocation>
</comment>
<reference evidence="5" key="1">
    <citation type="submission" date="2018-06" db="EMBL/GenBank/DDBJ databases">
        <authorList>
            <person name="Zhirakovskaya E."/>
        </authorList>
    </citation>
    <scope>NUCLEOTIDE SEQUENCE</scope>
</reference>
<dbReference type="PANTHER" id="PTHR34001:SF3">
    <property type="entry name" value="BLL7405 PROTEIN"/>
    <property type="match status" value="1"/>
</dbReference>
<dbReference type="InterPro" id="IPR051692">
    <property type="entry name" value="OMP-like"/>
</dbReference>
<dbReference type="EMBL" id="UOEC01000124">
    <property type="protein sequence ID" value="VAV95010.1"/>
    <property type="molecule type" value="Genomic_DNA"/>
</dbReference>
<organism evidence="5">
    <name type="scientific">hydrothermal vent metagenome</name>
    <dbReference type="NCBI Taxonomy" id="652676"/>
    <lineage>
        <taxon>unclassified sequences</taxon>
        <taxon>metagenomes</taxon>
        <taxon>ecological metagenomes</taxon>
    </lineage>
</organism>
<dbReference type="PANTHER" id="PTHR34001">
    <property type="entry name" value="BLL7405 PROTEIN"/>
    <property type="match status" value="1"/>
</dbReference>
<sequence>MTVLSRQKFSAVVFLAATFVGMPPAMADGNSKSMPSSYWRGGYFGPEFSLTMLKNTYNPTVPIGVRKLKANGKIIGMVGGYNFLRKGFMWGVEGSVANGSVFTDDLSYIATLRGRIGKPINYSLPYVIAGPALAGLKKSPAGAPYKSSSTQVGLVVGIGFEQVLANAISGRLEYTYARFFTNGRSGGARVRLKNLNMFRASVVVHLRD</sequence>
<dbReference type="InterPro" id="IPR027385">
    <property type="entry name" value="Beta-barrel_OMP"/>
</dbReference>
<evidence type="ECO:0000256" key="3">
    <source>
        <dbReference type="ARBA" id="ARBA00023136"/>
    </source>
</evidence>
<keyword evidence="2" id="KW-0732">Signal</keyword>
<proteinExistence type="predicted"/>
<accession>A0A3B0RNZ3</accession>
<feature type="domain" description="Outer membrane protein beta-barrel" evidence="4">
    <location>
        <begin position="13"/>
        <end position="203"/>
    </location>
</feature>
<dbReference type="Pfam" id="PF13505">
    <property type="entry name" value="OMP_b-brl"/>
    <property type="match status" value="1"/>
</dbReference>
<evidence type="ECO:0000256" key="2">
    <source>
        <dbReference type="ARBA" id="ARBA00022729"/>
    </source>
</evidence>
<dbReference type="InterPro" id="IPR011250">
    <property type="entry name" value="OMP/PagP_B-barrel"/>
</dbReference>
<dbReference type="SUPFAM" id="SSF56925">
    <property type="entry name" value="OMPA-like"/>
    <property type="match status" value="1"/>
</dbReference>
<dbReference type="AlphaFoldDB" id="A0A3B0RNZ3"/>
<dbReference type="Gene3D" id="2.40.160.20">
    <property type="match status" value="1"/>
</dbReference>
<keyword evidence="3" id="KW-0472">Membrane</keyword>